<dbReference type="PROSITE" id="PS51194">
    <property type="entry name" value="HELICASE_CTER"/>
    <property type="match status" value="1"/>
</dbReference>
<dbReference type="InterPro" id="IPR050474">
    <property type="entry name" value="Hel308_SKI2-like"/>
</dbReference>
<organism evidence="6 7">
    <name type="scientific">Necator americanus</name>
    <name type="common">Human hookworm</name>
    <dbReference type="NCBI Taxonomy" id="51031"/>
    <lineage>
        <taxon>Eukaryota</taxon>
        <taxon>Metazoa</taxon>
        <taxon>Ecdysozoa</taxon>
        <taxon>Nematoda</taxon>
        <taxon>Chromadorea</taxon>
        <taxon>Rhabditida</taxon>
        <taxon>Rhabditina</taxon>
        <taxon>Rhabditomorpha</taxon>
        <taxon>Strongyloidea</taxon>
        <taxon>Ancylostomatidae</taxon>
        <taxon>Bunostominae</taxon>
        <taxon>Necator</taxon>
    </lineage>
</organism>
<dbReference type="Pfam" id="PF00270">
    <property type="entry name" value="DEAD"/>
    <property type="match status" value="1"/>
</dbReference>
<dbReference type="CDD" id="cd18795">
    <property type="entry name" value="SF2_C_Ski2"/>
    <property type="match status" value="1"/>
</dbReference>
<evidence type="ECO:0000259" key="5">
    <source>
        <dbReference type="PROSITE" id="PS51194"/>
    </source>
</evidence>
<evidence type="ECO:0000256" key="4">
    <source>
        <dbReference type="ARBA" id="ARBA00022840"/>
    </source>
</evidence>
<evidence type="ECO:0000313" key="7">
    <source>
        <dbReference type="Proteomes" id="UP001303046"/>
    </source>
</evidence>
<dbReference type="InterPro" id="IPR001650">
    <property type="entry name" value="Helicase_C-like"/>
</dbReference>
<keyword evidence="1" id="KW-0547">Nucleotide-binding</keyword>
<dbReference type="PANTHER" id="PTHR47961">
    <property type="entry name" value="DNA POLYMERASE THETA, PUTATIVE (AFU_ORTHOLOGUE AFUA_1G05260)-RELATED"/>
    <property type="match status" value="1"/>
</dbReference>
<evidence type="ECO:0000256" key="1">
    <source>
        <dbReference type="ARBA" id="ARBA00022741"/>
    </source>
</evidence>
<keyword evidence="7" id="KW-1185">Reference proteome</keyword>
<dbReference type="EMBL" id="JAVFWL010000003">
    <property type="protein sequence ID" value="KAK6743643.1"/>
    <property type="molecule type" value="Genomic_DNA"/>
</dbReference>
<keyword evidence="3" id="KW-0347">Helicase</keyword>
<dbReference type="InterPro" id="IPR027417">
    <property type="entry name" value="P-loop_NTPase"/>
</dbReference>
<keyword evidence="2" id="KW-0378">Hydrolase</keyword>
<name>A0ABR1D0K0_NECAM</name>
<accession>A0ABR1D0K0</accession>
<keyword evidence="4" id="KW-0067">ATP-binding</keyword>
<dbReference type="PANTHER" id="PTHR47961:SF6">
    <property type="entry name" value="DNA-DIRECTED DNA POLYMERASE"/>
    <property type="match status" value="1"/>
</dbReference>
<dbReference type="Gene3D" id="3.40.50.300">
    <property type="entry name" value="P-loop containing nucleotide triphosphate hydrolases"/>
    <property type="match status" value="2"/>
</dbReference>
<reference evidence="6 7" key="1">
    <citation type="submission" date="2023-08" db="EMBL/GenBank/DDBJ databases">
        <title>A Necator americanus chromosomal reference genome.</title>
        <authorList>
            <person name="Ilik V."/>
            <person name="Petrzelkova K.J."/>
            <person name="Pardy F."/>
            <person name="Fuh T."/>
            <person name="Niatou-Singa F.S."/>
            <person name="Gouil Q."/>
            <person name="Baker L."/>
            <person name="Ritchie M.E."/>
            <person name="Jex A.R."/>
            <person name="Gazzola D."/>
            <person name="Li H."/>
            <person name="Toshio Fujiwara R."/>
            <person name="Zhan B."/>
            <person name="Aroian R.V."/>
            <person name="Pafco B."/>
            <person name="Schwarz E.M."/>
        </authorList>
    </citation>
    <scope>NUCLEOTIDE SEQUENCE [LARGE SCALE GENOMIC DNA]</scope>
    <source>
        <strain evidence="6 7">Aroian</strain>
        <tissue evidence="6">Whole animal</tissue>
    </source>
</reference>
<dbReference type="Pfam" id="PF00271">
    <property type="entry name" value="Helicase_C"/>
    <property type="match status" value="1"/>
</dbReference>
<dbReference type="InterPro" id="IPR011545">
    <property type="entry name" value="DEAD/DEAH_box_helicase_dom"/>
</dbReference>
<proteinExistence type="predicted"/>
<protein>
    <recommendedName>
        <fullName evidence="5">Helicase C-terminal domain-containing protein</fullName>
    </recommendedName>
</protein>
<gene>
    <name evidence="6" type="primary">Necator_chrIII.g11509</name>
    <name evidence="6" type="ORF">RB195_010744</name>
</gene>
<evidence type="ECO:0000256" key="3">
    <source>
        <dbReference type="ARBA" id="ARBA00022806"/>
    </source>
</evidence>
<sequence length="332" mass="36448">MSGSGHPFPIWTPPEIISTYSEKGINCLFDWQTEVLDWAEESDDNIVYCAPTSAGKSLVAELIALRVALTGKRVLFLLPYISVAKEKLRFLQVFETQFRPVQLHERICCEGHISDLSSGHIIRDVPRRFRTLEDPECVLGLAAEGIFLRKLVLVFSSSKADVEKIALDLAKILDGIYRSNHVIASRVDRSALSAIQSNIQKATGTVDAVLLKTLPRGVAFHHAGLTSEERECIEQGFRDGTIMVLVATSTLSSGVNLPAGRVVIKSQVRGPAAINATTYKQMSGRAGRLGQVEIVETVCTNFLAAVRISAVLQQYFWGAVLACRIGYIFLES</sequence>
<comment type="caution">
    <text evidence="6">The sequence shown here is derived from an EMBL/GenBank/DDBJ whole genome shotgun (WGS) entry which is preliminary data.</text>
</comment>
<dbReference type="Proteomes" id="UP001303046">
    <property type="component" value="Unassembled WGS sequence"/>
</dbReference>
<dbReference type="SMART" id="SM00490">
    <property type="entry name" value="HELICc"/>
    <property type="match status" value="1"/>
</dbReference>
<dbReference type="SUPFAM" id="SSF52540">
    <property type="entry name" value="P-loop containing nucleoside triphosphate hydrolases"/>
    <property type="match status" value="2"/>
</dbReference>
<feature type="domain" description="Helicase C-terminal" evidence="5">
    <location>
        <begin position="140"/>
        <end position="332"/>
    </location>
</feature>
<evidence type="ECO:0000313" key="6">
    <source>
        <dbReference type="EMBL" id="KAK6743643.1"/>
    </source>
</evidence>
<evidence type="ECO:0000256" key="2">
    <source>
        <dbReference type="ARBA" id="ARBA00022801"/>
    </source>
</evidence>